<dbReference type="STRING" id="2177.BHR79_02820"/>
<dbReference type="RefSeq" id="WP_072560963.1">
    <property type="nucleotide sequence ID" value="NZ_CP017921.1"/>
</dbReference>
<evidence type="ECO:0000313" key="5">
    <source>
        <dbReference type="Proteomes" id="UP000186879"/>
    </source>
</evidence>
<sequence length="87" mass="10027">MYTILYSPAARKDLQKLPVDMAKRVVAGIKEIKENPKVHIKKLKGSPKSPLYSLRIGEYRVILSIDGDQLIVFVIETGHRRNIYNKY</sequence>
<evidence type="ECO:0000313" key="2">
    <source>
        <dbReference type="EMBL" id="APH38526.1"/>
    </source>
</evidence>
<gene>
    <name evidence="2" type="ORF">BHR79_02820</name>
    <name evidence="3" type="ORF">EFE40_08065</name>
    <name evidence="4" type="ORF">SAMN04515625_0391</name>
</gene>
<dbReference type="InterPro" id="IPR007712">
    <property type="entry name" value="RelE/ParE_toxin"/>
</dbReference>
<dbReference type="Proteomes" id="UP000186879">
    <property type="component" value="Chromosome"/>
</dbReference>
<dbReference type="OrthoDB" id="97626at2157"/>
<accession>A0A1L3Q0X9</accession>
<dbReference type="EMBL" id="FNMU01000001">
    <property type="protein sequence ID" value="SDW12489.1"/>
    <property type="molecule type" value="Genomic_DNA"/>
</dbReference>
<evidence type="ECO:0000313" key="7">
    <source>
        <dbReference type="Proteomes" id="UP000267921"/>
    </source>
</evidence>
<reference evidence="4 6" key="2">
    <citation type="submission" date="2016-10" db="EMBL/GenBank/DDBJ databases">
        <authorList>
            <person name="de Groot N.N."/>
        </authorList>
    </citation>
    <scope>NUCLEOTIDE SEQUENCE [LARGE SCALE GENOMIC DNA]</scope>
    <source>
        <strain evidence="4 6">Z-7982</strain>
    </source>
</reference>
<evidence type="ECO:0000256" key="1">
    <source>
        <dbReference type="ARBA" id="ARBA00022649"/>
    </source>
</evidence>
<evidence type="ECO:0000313" key="4">
    <source>
        <dbReference type="EMBL" id="SDW12489.1"/>
    </source>
</evidence>
<dbReference type="AlphaFoldDB" id="A0A1L3Q0X9"/>
<dbReference type="Proteomes" id="UP000267921">
    <property type="component" value="Unassembled WGS sequence"/>
</dbReference>
<dbReference type="SUPFAM" id="SSF143011">
    <property type="entry name" value="RelE-like"/>
    <property type="match status" value="1"/>
</dbReference>
<name>A0A1L3Q0X9_9EURY</name>
<dbReference type="PANTHER" id="PTHR35601">
    <property type="entry name" value="TOXIN RELE"/>
    <property type="match status" value="1"/>
</dbReference>
<dbReference type="InterPro" id="IPR035093">
    <property type="entry name" value="RelE/ParE_toxin_dom_sf"/>
</dbReference>
<dbReference type="EMBL" id="CP017921">
    <property type="protein sequence ID" value="APH38526.1"/>
    <property type="molecule type" value="Genomic_DNA"/>
</dbReference>
<protein>
    <submittedName>
        <fullName evidence="2">Plasmid stabilization protein</fullName>
    </submittedName>
    <submittedName>
        <fullName evidence="3">Type II toxin-antitoxin system RelE/ParE family toxin</fullName>
    </submittedName>
    <submittedName>
        <fullName evidence="4">mRNA interferase RelE/StbE</fullName>
    </submittedName>
</protein>
<dbReference type="PANTHER" id="PTHR35601:SF1">
    <property type="entry name" value="TOXIN RELE"/>
    <property type="match status" value="1"/>
</dbReference>
<dbReference type="KEGG" id="mhaz:BHR79_02820"/>
<keyword evidence="5" id="KW-1185">Reference proteome</keyword>
<reference evidence="2 5" key="1">
    <citation type="submission" date="2016-10" db="EMBL/GenBank/DDBJ databases">
        <title>Methanohalophilus halophilus.</title>
        <authorList>
            <person name="L'haridon S."/>
        </authorList>
    </citation>
    <scope>NUCLEOTIDE SEQUENCE [LARGE SCALE GENOMIC DNA]</scope>
    <source>
        <strain evidence="2 5">Z-7982</strain>
    </source>
</reference>
<dbReference type="Pfam" id="PF05016">
    <property type="entry name" value="ParE_toxin"/>
    <property type="match status" value="1"/>
</dbReference>
<keyword evidence="1" id="KW-1277">Toxin-antitoxin system</keyword>
<reference evidence="3 7" key="3">
    <citation type="submission" date="2018-10" db="EMBL/GenBank/DDBJ databases">
        <title>Cultivation of a novel Methanohalophilus strain from Kebrit Deep of the Red Sea and a genomic comparison of members of the genus Methanohalophilus.</title>
        <authorList>
            <person name="Guan Y."/>
            <person name="Ngugi D.K."/>
            <person name="Stingl U."/>
        </authorList>
    </citation>
    <scope>NUCLEOTIDE SEQUENCE [LARGE SCALE GENOMIC DNA]</scope>
    <source>
        <strain evidence="3 7">DSM 3094</strain>
    </source>
</reference>
<evidence type="ECO:0000313" key="3">
    <source>
        <dbReference type="EMBL" id="RNI08478.1"/>
    </source>
</evidence>
<evidence type="ECO:0000313" key="6">
    <source>
        <dbReference type="Proteomes" id="UP000198669"/>
    </source>
</evidence>
<dbReference type="Proteomes" id="UP000198669">
    <property type="component" value="Unassembled WGS sequence"/>
</dbReference>
<organism evidence="2 5">
    <name type="scientific">Methanohalophilus halophilus</name>
    <dbReference type="NCBI Taxonomy" id="2177"/>
    <lineage>
        <taxon>Archaea</taxon>
        <taxon>Methanobacteriati</taxon>
        <taxon>Methanobacteriota</taxon>
        <taxon>Stenosarchaea group</taxon>
        <taxon>Methanomicrobia</taxon>
        <taxon>Methanosarcinales</taxon>
        <taxon>Methanosarcinaceae</taxon>
        <taxon>Methanohalophilus</taxon>
    </lineage>
</organism>
<dbReference type="GeneID" id="30582656"/>
<dbReference type="EMBL" id="RJJG01000005">
    <property type="protein sequence ID" value="RNI08478.1"/>
    <property type="molecule type" value="Genomic_DNA"/>
</dbReference>
<dbReference type="Gene3D" id="3.30.2310.20">
    <property type="entry name" value="RelE-like"/>
    <property type="match status" value="1"/>
</dbReference>
<proteinExistence type="predicted"/>